<dbReference type="RefSeq" id="WP_285152437.1">
    <property type="nucleotide sequence ID" value="NZ_JASSPP010000001.1"/>
</dbReference>
<evidence type="ECO:0000259" key="1">
    <source>
        <dbReference type="Pfam" id="PF01207"/>
    </source>
</evidence>
<dbReference type="Gene3D" id="3.20.20.70">
    <property type="entry name" value="Aldolase class I"/>
    <property type="match status" value="1"/>
</dbReference>
<dbReference type="EC" id="1.3.1.-" evidence="2"/>
<dbReference type="GO" id="GO:0016491">
    <property type="term" value="F:oxidoreductase activity"/>
    <property type="evidence" value="ECO:0007669"/>
    <property type="project" value="UniProtKB-KW"/>
</dbReference>
<dbReference type="PANTHER" id="PTHR45846:SF1">
    <property type="entry name" value="TRNA-DIHYDROURIDINE(47) SYNTHASE [NAD(P)(+)]-LIKE"/>
    <property type="match status" value="1"/>
</dbReference>
<evidence type="ECO:0000313" key="2">
    <source>
        <dbReference type="EMBL" id="MDK9580034.1"/>
    </source>
</evidence>
<comment type="caution">
    <text evidence="2">The sequence shown here is derived from an EMBL/GenBank/DDBJ whole genome shotgun (WGS) entry which is preliminary data.</text>
</comment>
<proteinExistence type="predicted"/>
<reference evidence="2 3" key="1">
    <citation type="submission" date="2023-06" db="EMBL/GenBank/DDBJ databases">
        <title>Antibody response to the Sneathia vaginalis cytopathogenic toxin A during pregnancy.</title>
        <authorList>
            <person name="Mccoy Z.T."/>
            <person name="Serrano M.G."/>
            <person name="Spaine K."/>
            <person name="Edwards D.J."/>
            <person name="Buck G.A."/>
            <person name="Jefferson K."/>
        </authorList>
    </citation>
    <scope>NUCLEOTIDE SEQUENCE [LARGE SCALE GENOMIC DNA]</scope>
    <source>
        <strain evidence="2 3">CCUG 42621</strain>
    </source>
</reference>
<evidence type="ECO:0000313" key="3">
    <source>
        <dbReference type="Proteomes" id="UP001225134"/>
    </source>
</evidence>
<protein>
    <submittedName>
        <fullName evidence="2">tRNA-dihydrouridine synthase family protein</fullName>
        <ecNumber evidence="2">1.3.1.-</ecNumber>
    </submittedName>
</protein>
<gene>
    <name evidence="2" type="ORF">QQA45_00620</name>
</gene>
<accession>A0ABT7HHQ0</accession>
<keyword evidence="2" id="KW-0560">Oxidoreductase</keyword>
<keyword evidence="3" id="KW-1185">Reference proteome</keyword>
<dbReference type="InterPro" id="IPR035587">
    <property type="entry name" value="DUS-like_FMN-bd"/>
</dbReference>
<dbReference type="EMBL" id="JASSPP010000001">
    <property type="protein sequence ID" value="MDK9580034.1"/>
    <property type="molecule type" value="Genomic_DNA"/>
</dbReference>
<dbReference type="CDD" id="cd02801">
    <property type="entry name" value="DUS_like_FMN"/>
    <property type="match status" value="1"/>
</dbReference>
<dbReference type="Proteomes" id="UP001225134">
    <property type="component" value="Unassembled WGS sequence"/>
</dbReference>
<dbReference type="Pfam" id="PF01207">
    <property type="entry name" value="Dus"/>
    <property type="match status" value="1"/>
</dbReference>
<feature type="domain" description="DUS-like FMN-binding" evidence="1">
    <location>
        <begin position="6"/>
        <end position="224"/>
    </location>
</feature>
<name>A0ABT7HHQ0_9FUSO</name>
<sequence>MKKLYIAPMAGVTDYAFRQILKQYKPDLMYAEMVNSNLFIKEHKKTLNTIMKMSTDEKTGIQLFGSDMDELIQNFSKLHELGYTNLLLNMGCPQHKITKRGCGATLLDKIDEIEYLLASLNKKNIKVSLKLRNCKNIINFFELANKYEIPYLCLHSRTKEEKFENEADFTLIHKLAKVDRNFDFIANGGIYSLEDYKKLQNENIDGIMLARGVIGRPWLIKEIKEGKKI</sequence>
<organism evidence="2 3">
    <name type="scientific">Sneathia sanguinegens</name>
    <dbReference type="NCBI Taxonomy" id="40543"/>
    <lineage>
        <taxon>Bacteria</taxon>
        <taxon>Fusobacteriati</taxon>
        <taxon>Fusobacteriota</taxon>
        <taxon>Fusobacteriia</taxon>
        <taxon>Fusobacteriales</taxon>
        <taxon>Leptotrichiaceae</taxon>
        <taxon>Sneathia</taxon>
    </lineage>
</organism>
<dbReference type="SUPFAM" id="SSF51395">
    <property type="entry name" value="FMN-linked oxidoreductases"/>
    <property type="match status" value="1"/>
</dbReference>
<dbReference type="InterPro" id="IPR013785">
    <property type="entry name" value="Aldolase_TIM"/>
</dbReference>
<dbReference type="PANTHER" id="PTHR45846">
    <property type="entry name" value="TRNA-DIHYDROURIDINE(47) SYNTHASE [NAD(P)(+)]-LIKE"/>
    <property type="match status" value="1"/>
</dbReference>